<proteinExistence type="inferred from homology"/>
<name>A0ABY5E866_9BACT</name>
<reference evidence="5" key="1">
    <citation type="submission" date="2022-07" db="EMBL/GenBank/DDBJ databases">
        <title>Arcobacter roscoffensis sp. nov., a marine bacterium isolated from coastal seawater collected from Roscoff, France.</title>
        <authorList>
            <person name="Pascual J."/>
            <person name="Lepeaux C."/>
            <person name="Methner A."/>
            <person name="Overmann J."/>
        </authorList>
    </citation>
    <scope>NUCLEOTIDE SEQUENCE</scope>
    <source>
        <strain evidence="5">ARW1-2F2</strain>
    </source>
</reference>
<evidence type="ECO:0000313" key="6">
    <source>
        <dbReference type="Proteomes" id="UP001060012"/>
    </source>
</evidence>
<accession>A0ABY5E866</accession>
<gene>
    <name evidence="5" type="primary">modA</name>
    <name evidence="5" type="ORF">NJU99_07105</name>
</gene>
<keyword evidence="3 4" id="KW-0732">Signal</keyword>
<dbReference type="InterPro" id="IPR005950">
    <property type="entry name" value="ModA"/>
</dbReference>
<organism evidence="5 6">
    <name type="scientific">Arcobacter roscoffensis</name>
    <dbReference type="NCBI Taxonomy" id="2961520"/>
    <lineage>
        <taxon>Bacteria</taxon>
        <taxon>Pseudomonadati</taxon>
        <taxon>Campylobacterota</taxon>
        <taxon>Epsilonproteobacteria</taxon>
        <taxon>Campylobacterales</taxon>
        <taxon>Arcobacteraceae</taxon>
        <taxon>Arcobacter</taxon>
    </lineage>
</organism>
<dbReference type="InterPro" id="IPR044084">
    <property type="entry name" value="AvModA-like_subst-bd"/>
</dbReference>
<feature type="signal peptide" evidence="4">
    <location>
        <begin position="1"/>
        <end position="25"/>
    </location>
</feature>
<keyword evidence="6" id="KW-1185">Reference proteome</keyword>
<evidence type="ECO:0000313" key="5">
    <source>
        <dbReference type="EMBL" id="UTJ07857.1"/>
    </source>
</evidence>
<sequence length="248" mass="27715">MKKILASIALLSCGLYANTLNIALAANVSYAIKELKKEFIKTNPNTKVNITLGSSGKLTAQIKNNAPYDVFMSANMKYPQALYKDGLALNTPRVYARGSLSLFSKKKQDFSKGLALLKNQDIKHIAIANPKTAPYGQASFEVLENTKLLNELQKKFVYGESISQTLSYTFTAANIGFIAKSMLYSPKMSKYKEGLNYIHINPKLYTSIKQGAIILKNSKNKKEAKKFYNFLFSKEAKSILENYGYIVK</sequence>
<dbReference type="Proteomes" id="UP001060012">
    <property type="component" value="Chromosome"/>
</dbReference>
<dbReference type="SUPFAM" id="SSF53850">
    <property type="entry name" value="Periplasmic binding protein-like II"/>
    <property type="match status" value="1"/>
</dbReference>
<comment type="similarity">
    <text evidence="1">Belongs to the bacterial solute-binding protein ModA family.</text>
</comment>
<feature type="chain" id="PRO_5045386082" evidence="4">
    <location>
        <begin position="26"/>
        <end position="248"/>
    </location>
</feature>
<dbReference type="PANTHER" id="PTHR30632">
    <property type="entry name" value="MOLYBDATE-BINDING PERIPLASMIC PROTEIN"/>
    <property type="match status" value="1"/>
</dbReference>
<evidence type="ECO:0000256" key="4">
    <source>
        <dbReference type="SAM" id="SignalP"/>
    </source>
</evidence>
<dbReference type="NCBIfam" id="TIGR01256">
    <property type="entry name" value="modA"/>
    <property type="match status" value="1"/>
</dbReference>
<dbReference type="InterPro" id="IPR050682">
    <property type="entry name" value="ModA/WtpA"/>
</dbReference>
<protein>
    <submittedName>
        <fullName evidence="5">Molybdate ABC transporter substrate-binding protein</fullName>
    </submittedName>
</protein>
<dbReference type="PANTHER" id="PTHR30632:SF14">
    <property type="entry name" value="TUNGSTATE_MOLYBDATE_CHROMATE-BINDING PROTEIN MODA"/>
    <property type="match status" value="1"/>
</dbReference>
<dbReference type="Gene3D" id="3.40.190.10">
    <property type="entry name" value="Periplasmic binding protein-like II"/>
    <property type="match status" value="2"/>
</dbReference>
<dbReference type="RefSeq" id="WP_254578031.1">
    <property type="nucleotide sequence ID" value="NZ_CP100595.1"/>
</dbReference>
<dbReference type="Pfam" id="PF13531">
    <property type="entry name" value="SBP_bac_11"/>
    <property type="match status" value="1"/>
</dbReference>
<dbReference type="PIRSF" id="PIRSF004846">
    <property type="entry name" value="ModA"/>
    <property type="match status" value="1"/>
</dbReference>
<dbReference type="CDD" id="cd13539">
    <property type="entry name" value="PBP2_AvModA"/>
    <property type="match status" value="1"/>
</dbReference>
<evidence type="ECO:0000256" key="3">
    <source>
        <dbReference type="ARBA" id="ARBA00022729"/>
    </source>
</evidence>
<dbReference type="EMBL" id="CP100595">
    <property type="protein sequence ID" value="UTJ07857.1"/>
    <property type="molecule type" value="Genomic_DNA"/>
</dbReference>
<evidence type="ECO:0000256" key="1">
    <source>
        <dbReference type="ARBA" id="ARBA00009175"/>
    </source>
</evidence>
<keyword evidence="2" id="KW-0479">Metal-binding</keyword>
<evidence type="ECO:0000256" key="2">
    <source>
        <dbReference type="ARBA" id="ARBA00022723"/>
    </source>
</evidence>